<reference evidence="2 4" key="2">
    <citation type="submission" date="2017-12" db="EMBL/GenBank/DDBJ databases">
        <title>Phylogenetic diversity of female urinary microbiome.</title>
        <authorList>
            <person name="Thomas-White K."/>
            <person name="Wolfe A.J."/>
        </authorList>
    </citation>
    <scope>NUCLEOTIDE SEQUENCE [LARGE SCALE GENOMIC DNA]</scope>
    <source>
        <strain evidence="2 4">UMB0844</strain>
    </source>
</reference>
<keyword evidence="4" id="KW-1185">Reference proteome</keyword>
<dbReference type="STRING" id="87541.AWM71_00165"/>
<evidence type="ECO:0000313" key="2">
    <source>
        <dbReference type="EMBL" id="PKY91001.1"/>
    </source>
</evidence>
<dbReference type="RefSeq" id="WP_060776118.1">
    <property type="nucleotide sequence ID" value="NZ_CP014159.1"/>
</dbReference>
<evidence type="ECO:0000313" key="4">
    <source>
        <dbReference type="Proteomes" id="UP000234775"/>
    </source>
</evidence>
<dbReference type="Proteomes" id="UP000070422">
    <property type="component" value="Unassembled WGS sequence"/>
</dbReference>
<name>A0A0X8F6S1_9LACT</name>
<protein>
    <submittedName>
        <fullName evidence="2">DUF2187 domain-containing protein</fullName>
    </submittedName>
</protein>
<comment type="caution">
    <text evidence="1">The sequence shown here is derived from an EMBL/GenBank/DDBJ whole genome shotgun (WGS) entry which is preliminary data.</text>
</comment>
<dbReference type="EMBL" id="PKGZ01000006">
    <property type="protein sequence ID" value="PKY91001.1"/>
    <property type="molecule type" value="Genomic_DNA"/>
</dbReference>
<dbReference type="PATRIC" id="fig|87541.4.peg.1081"/>
<proteinExistence type="predicted"/>
<dbReference type="EMBL" id="LSCQ01000050">
    <property type="protein sequence ID" value="KXB36074.1"/>
    <property type="molecule type" value="Genomic_DNA"/>
</dbReference>
<evidence type="ECO:0000313" key="1">
    <source>
        <dbReference type="EMBL" id="KXB36074.1"/>
    </source>
</evidence>
<dbReference type="AlphaFoldDB" id="A0A0X8F6S1"/>
<dbReference type="OrthoDB" id="2157040at2"/>
<sequence length="112" mass="12712">MGRKPKISADMQALVESELRRGTSNSRIANLLELPCEEANKIIDQVKESVRPSVGDRIKFTFRAYTIKGTIEKLLINSAILKIDWDLSDIGAYDILEERTAVNFKDIEEFLP</sequence>
<gene>
    <name evidence="2" type="ORF">CYJ27_07015</name>
    <name evidence="1" type="ORF">HMPREF3187_01092</name>
</gene>
<organism evidence="1 3">
    <name type="scientific">Aerococcus christensenii</name>
    <dbReference type="NCBI Taxonomy" id="87541"/>
    <lineage>
        <taxon>Bacteria</taxon>
        <taxon>Bacillati</taxon>
        <taxon>Bacillota</taxon>
        <taxon>Bacilli</taxon>
        <taxon>Lactobacillales</taxon>
        <taxon>Aerococcaceae</taxon>
        <taxon>Aerococcus</taxon>
    </lineage>
</organism>
<accession>A0A0X8F6S1</accession>
<evidence type="ECO:0000313" key="3">
    <source>
        <dbReference type="Proteomes" id="UP000070422"/>
    </source>
</evidence>
<dbReference type="KEGG" id="acg:AWM71_00165"/>
<dbReference type="Proteomes" id="UP000234775">
    <property type="component" value="Unassembled WGS sequence"/>
</dbReference>
<reference evidence="1 3" key="1">
    <citation type="submission" date="2016-01" db="EMBL/GenBank/DDBJ databases">
        <authorList>
            <person name="Oliw E.H."/>
        </authorList>
    </citation>
    <scope>NUCLEOTIDE SEQUENCE [LARGE SCALE GENOMIC DNA]</scope>
    <source>
        <strain evidence="1 3">KA00635</strain>
    </source>
</reference>